<gene>
    <name evidence="1" type="ORF">GRAN_2325</name>
</gene>
<name>A0A4Q0T0J8_9BACT</name>
<organism evidence="1 2">
    <name type="scientific">Granulicella sibirica</name>
    <dbReference type="NCBI Taxonomy" id="2479048"/>
    <lineage>
        <taxon>Bacteria</taxon>
        <taxon>Pseudomonadati</taxon>
        <taxon>Acidobacteriota</taxon>
        <taxon>Terriglobia</taxon>
        <taxon>Terriglobales</taxon>
        <taxon>Acidobacteriaceae</taxon>
        <taxon>Granulicella</taxon>
    </lineage>
</organism>
<accession>A0A4Q0T0J8</accession>
<dbReference type="AlphaFoldDB" id="A0A4Q0T0J8"/>
<proteinExistence type="predicted"/>
<reference evidence="1 2" key="1">
    <citation type="submission" date="2018-11" db="EMBL/GenBank/DDBJ databases">
        <authorList>
            <person name="Mardanov A.V."/>
            <person name="Ravin N.V."/>
            <person name="Dedysh S.N."/>
        </authorList>
    </citation>
    <scope>NUCLEOTIDE SEQUENCE [LARGE SCALE GENOMIC DNA]</scope>
    <source>
        <strain evidence="1 2">AF10</strain>
    </source>
</reference>
<evidence type="ECO:0000313" key="1">
    <source>
        <dbReference type="EMBL" id="RXH55468.1"/>
    </source>
</evidence>
<evidence type="ECO:0000313" key="2">
    <source>
        <dbReference type="Proteomes" id="UP000289437"/>
    </source>
</evidence>
<dbReference type="EMBL" id="RDSM01000002">
    <property type="protein sequence ID" value="RXH55468.1"/>
    <property type="molecule type" value="Genomic_DNA"/>
</dbReference>
<reference evidence="2" key="2">
    <citation type="submission" date="2019-02" db="EMBL/GenBank/DDBJ databases">
        <title>Granulicella sibirica sp. nov., a psychrotolerant acidobacterium isolated from an organic soil layer in forested tundra, West Siberia.</title>
        <authorList>
            <person name="Oshkin I.Y."/>
            <person name="Kulichevskaya I.S."/>
            <person name="Rijpstra W.I.C."/>
            <person name="Sinninghe Damste J.S."/>
            <person name="Rakitin A.L."/>
            <person name="Ravin N.V."/>
            <person name="Dedysh S.N."/>
        </authorList>
    </citation>
    <scope>NUCLEOTIDE SEQUENCE [LARGE SCALE GENOMIC DNA]</scope>
    <source>
        <strain evidence="2">AF10</strain>
    </source>
</reference>
<comment type="caution">
    <text evidence="1">The sequence shown here is derived from an EMBL/GenBank/DDBJ whole genome shotgun (WGS) entry which is preliminary data.</text>
</comment>
<dbReference type="Proteomes" id="UP000289437">
    <property type="component" value="Unassembled WGS sequence"/>
</dbReference>
<keyword evidence="2" id="KW-1185">Reference proteome</keyword>
<protein>
    <submittedName>
        <fullName evidence="1">Uncharacterized protein</fullName>
    </submittedName>
</protein>
<sequence>MAAHVLLAGLHTDLVEEMIAERLTIEPIRKAQAAHVRAAIDSARDDRR</sequence>